<name>A0AAV6TJE1_9ARAC</name>
<keyword evidence="3" id="KW-1185">Reference proteome</keyword>
<sequence>MTAATWGSPFQKNLGKGIRVSSRITTHPGAQFLERVFSAFLNFGIQRISNSLPPTPTADREFSPGQEGSAEKPTIRRWSMPPDCSGIPCGLKKI</sequence>
<evidence type="ECO:0000256" key="1">
    <source>
        <dbReference type="SAM" id="MobiDB-lite"/>
    </source>
</evidence>
<protein>
    <submittedName>
        <fullName evidence="2">Uncharacterized protein</fullName>
    </submittedName>
</protein>
<evidence type="ECO:0000313" key="2">
    <source>
        <dbReference type="EMBL" id="KAG8171917.1"/>
    </source>
</evidence>
<accession>A0AAV6TJE1</accession>
<dbReference type="AlphaFoldDB" id="A0AAV6TJE1"/>
<feature type="region of interest" description="Disordered" evidence="1">
    <location>
        <begin position="51"/>
        <end position="81"/>
    </location>
</feature>
<organism evidence="2 3">
    <name type="scientific">Oedothorax gibbosus</name>
    <dbReference type="NCBI Taxonomy" id="931172"/>
    <lineage>
        <taxon>Eukaryota</taxon>
        <taxon>Metazoa</taxon>
        <taxon>Ecdysozoa</taxon>
        <taxon>Arthropoda</taxon>
        <taxon>Chelicerata</taxon>
        <taxon>Arachnida</taxon>
        <taxon>Araneae</taxon>
        <taxon>Araneomorphae</taxon>
        <taxon>Entelegynae</taxon>
        <taxon>Araneoidea</taxon>
        <taxon>Linyphiidae</taxon>
        <taxon>Erigoninae</taxon>
        <taxon>Oedothorax</taxon>
    </lineage>
</organism>
<dbReference type="Proteomes" id="UP000827092">
    <property type="component" value="Unassembled WGS sequence"/>
</dbReference>
<reference evidence="2 3" key="1">
    <citation type="journal article" date="2022" name="Nat. Ecol. Evol.">
        <title>A masculinizing supergene underlies an exaggerated male reproductive morph in a spider.</title>
        <authorList>
            <person name="Hendrickx F."/>
            <person name="De Corte Z."/>
            <person name="Sonet G."/>
            <person name="Van Belleghem S.M."/>
            <person name="Kostlbacher S."/>
            <person name="Vangestel C."/>
        </authorList>
    </citation>
    <scope>NUCLEOTIDE SEQUENCE [LARGE SCALE GENOMIC DNA]</scope>
    <source>
        <strain evidence="2">W744_W776</strain>
    </source>
</reference>
<proteinExistence type="predicted"/>
<gene>
    <name evidence="2" type="ORF">JTE90_004936</name>
</gene>
<evidence type="ECO:0000313" key="3">
    <source>
        <dbReference type="Proteomes" id="UP000827092"/>
    </source>
</evidence>
<dbReference type="EMBL" id="JAFNEN010003395">
    <property type="protein sequence ID" value="KAG8171917.1"/>
    <property type="molecule type" value="Genomic_DNA"/>
</dbReference>
<comment type="caution">
    <text evidence="2">The sequence shown here is derived from an EMBL/GenBank/DDBJ whole genome shotgun (WGS) entry which is preliminary data.</text>
</comment>